<protein>
    <submittedName>
        <fullName evidence="1">Uncharacterized protein</fullName>
    </submittedName>
</protein>
<organism evidence="1 2">
    <name type="scientific">Rhynchosporium secalis</name>
    <name type="common">Barley scald fungus</name>
    <dbReference type="NCBI Taxonomy" id="38038"/>
    <lineage>
        <taxon>Eukaryota</taxon>
        <taxon>Fungi</taxon>
        <taxon>Dikarya</taxon>
        <taxon>Ascomycota</taxon>
        <taxon>Pezizomycotina</taxon>
        <taxon>Leotiomycetes</taxon>
        <taxon>Helotiales</taxon>
        <taxon>Ploettnerulaceae</taxon>
        <taxon>Rhynchosporium</taxon>
    </lineage>
</organism>
<proteinExistence type="predicted"/>
<keyword evidence="2" id="KW-1185">Reference proteome</keyword>
<dbReference type="Proteomes" id="UP000177625">
    <property type="component" value="Unassembled WGS sequence"/>
</dbReference>
<sequence>MNDTASTGDLAPSSEDATSASIIEDTIPGGICPSTSIDVLTGQLSEDTVEATAPANIIEETMPDDRETSIRNEALTHVNIPDPTSGKATVDEDSTVVAMDEGILIPVERTGGEALSVVSASAGNVDHDTIIVEEEEGARFELDEEGPQPIMIEDDNEQIADICGLTQPIAVDDSDDEQIDEALAYIRDIGRLNQVKDNHVGYVIKVFERLIEQVGSRDAGEPDDADHQGRSIDGYLLSEMDATSRTIGSLDWIMTDVQKYRTKLSRARKHQKKQRAARRV</sequence>
<name>A0A1E1MW73_RHYSE</name>
<evidence type="ECO:0000313" key="2">
    <source>
        <dbReference type="Proteomes" id="UP000177625"/>
    </source>
</evidence>
<reference evidence="2" key="1">
    <citation type="submission" date="2016-03" db="EMBL/GenBank/DDBJ databases">
        <authorList>
            <person name="Guldener U."/>
        </authorList>
    </citation>
    <scope>NUCLEOTIDE SEQUENCE [LARGE SCALE GENOMIC DNA]</scope>
</reference>
<dbReference type="EMBL" id="FJVC01000713">
    <property type="protein sequence ID" value="CZT53314.1"/>
    <property type="molecule type" value="Genomic_DNA"/>
</dbReference>
<accession>A0A1E1MW73</accession>
<gene>
    <name evidence="1" type="ORF">RSE6_14799</name>
</gene>
<dbReference type="AlphaFoldDB" id="A0A1E1MW73"/>
<evidence type="ECO:0000313" key="1">
    <source>
        <dbReference type="EMBL" id="CZT53314.1"/>
    </source>
</evidence>